<dbReference type="PIRSF" id="PIRSF001357">
    <property type="entry name" value="DeoC"/>
    <property type="match status" value="1"/>
</dbReference>
<keyword evidence="3 7" id="KW-0456">Lyase</keyword>
<comment type="function">
    <text evidence="6 7">Catalyzes a reversible aldol reaction between acetaldehyde and D-glyceraldehyde 3-phosphate to generate 2-deoxy-D-ribose 5-phosphate.</text>
</comment>
<dbReference type="NCBIfam" id="TIGR00126">
    <property type="entry name" value="deoC"/>
    <property type="match status" value="1"/>
</dbReference>
<dbReference type="CDD" id="cd00959">
    <property type="entry name" value="DeoC"/>
    <property type="match status" value="1"/>
</dbReference>
<evidence type="ECO:0000313" key="9">
    <source>
        <dbReference type="Proteomes" id="UP000051697"/>
    </source>
</evidence>
<keyword evidence="9" id="KW-1185">Reference proteome</keyword>
<dbReference type="STRING" id="1423778.FC70_GL000095"/>
<comment type="similarity">
    <text evidence="1 7">Belongs to the DeoC/FbaB aldolase family. DeoC type 1 subfamily.</text>
</comment>
<evidence type="ECO:0000256" key="7">
    <source>
        <dbReference type="HAMAP-Rule" id="MF_00114"/>
    </source>
</evidence>
<evidence type="ECO:0000313" key="8">
    <source>
        <dbReference type="EMBL" id="KRL58022.1"/>
    </source>
</evidence>
<dbReference type="InterPro" id="IPR011343">
    <property type="entry name" value="DeoC"/>
</dbReference>
<dbReference type="Pfam" id="PF01791">
    <property type="entry name" value="DeoC"/>
    <property type="match status" value="1"/>
</dbReference>
<dbReference type="PANTHER" id="PTHR10889:SF1">
    <property type="entry name" value="DEOXYRIBOSE-PHOSPHATE ALDOLASE"/>
    <property type="match status" value="1"/>
</dbReference>
<evidence type="ECO:0000256" key="5">
    <source>
        <dbReference type="ARBA" id="ARBA00048791"/>
    </source>
</evidence>
<evidence type="ECO:0000256" key="3">
    <source>
        <dbReference type="ARBA" id="ARBA00023239"/>
    </source>
</evidence>
<keyword evidence="4 7" id="KW-0704">Schiff base</keyword>
<dbReference type="EC" id="4.1.2.4" evidence="7"/>
<dbReference type="KEGG" id="lol:LACOL_1576"/>
<dbReference type="AlphaFoldDB" id="A0A0R1RMB8"/>
<sequence>MKGVSKMKLTNEKLAKYMDHTILTADSTQADVEKTLAEAKKYNTASICVNPYWVELAAKELKGTTVEVCTVIGFPLGANTTATKVFEVNDAIDKGADEVDMVINIGELKQHHDAEVEADIKALADAAHAKKAILKVIIETALLNDEEKVRACKLSVAAGADFVKTSTGFSTAGAKAADIKLMRETVGPDLGVKASGGIHSAKEAYDMIDAGASRLGVSASIQILKENEG</sequence>
<evidence type="ECO:0000256" key="1">
    <source>
        <dbReference type="ARBA" id="ARBA00010936"/>
    </source>
</evidence>
<dbReference type="InterPro" id="IPR028581">
    <property type="entry name" value="DeoC_typeI"/>
</dbReference>
<comment type="pathway">
    <text evidence="7">Carbohydrate degradation; 2-deoxy-D-ribose 1-phosphate degradation; D-glyceraldehyde 3-phosphate and acetaldehyde from 2-deoxy-alpha-D-ribose 1-phosphate: step 2/2.</text>
</comment>
<reference evidence="8 9" key="1">
    <citation type="journal article" date="2015" name="Genome Announc.">
        <title>Expanding the biotechnology potential of lactobacilli through comparative genomics of 213 strains and associated genera.</title>
        <authorList>
            <person name="Sun Z."/>
            <person name="Harris H.M."/>
            <person name="McCann A."/>
            <person name="Guo C."/>
            <person name="Argimon S."/>
            <person name="Zhang W."/>
            <person name="Yang X."/>
            <person name="Jeffery I.B."/>
            <person name="Cooney J.C."/>
            <person name="Kagawa T.F."/>
            <person name="Liu W."/>
            <person name="Song Y."/>
            <person name="Salvetti E."/>
            <person name="Wrobel A."/>
            <person name="Rasinkangas P."/>
            <person name="Parkhill J."/>
            <person name="Rea M.C."/>
            <person name="O'Sullivan O."/>
            <person name="Ritari J."/>
            <person name="Douillard F.P."/>
            <person name="Paul Ross R."/>
            <person name="Yang R."/>
            <person name="Briner A.E."/>
            <person name="Felis G.E."/>
            <person name="de Vos W.M."/>
            <person name="Barrangou R."/>
            <person name="Klaenhammer T.R."/>
            <person name="Caufield P.W."/>
            <person name="Cui Y."/>
            <person name="Zhang H."/>
            <person name="O'Toole P.W."/>
        </authorList>
    </citation>
    <scope>NUCLEOTIDE SEQUENCE [LARGE SCALE GENOMIC DNA]</scope>
    <source>
        <strain evidence="8 9">DSM 15707</strain>
    </source>
</reference>
<dbReference type="Proteomes" id="UP000051697">
    <property type="component" value="Unassembled WGS sequence"/>
</dbReference>
<dbReference type="GO" id="GO:0006018">
    <property type="term" value="P:2-deoxyribose 1-phosphate catabolic process"/>
    <property type="evidence" value="ECO:0007669"/>
    <property type="project" value="UniProtKB-UniRule"/>
</dbReference>
<dbReference type="FunFam" id="3.20.20.70:FF:000044">
    <property type="entry name" value="Deoxyribose-phosphate aldolase"/>
    <property type="match status" value="1"/>
</dbReference>
<comment type="caution">
    <text evidence="8">The sequence shown here is derived from an EMBL/GenBank/DDBJ whole genome shotgun (WGS) entry which is preliminary data.</text>
</comment>
<dbReference type="PANTHER" id="PTHR10889">
    <property type="entry name" value="DEOXYRIBOSE-PHOSPHATE ALDOLASE"/>
    <property type="match status" value="1"/>
</dbReference>
<dbReference type="HAMAP" id="MF_00114">
    <property type="entry name" value="DeoC_type1"/>
    <property type="match status" value="1"/>
</dbReference>
<evidence type="ECO:0000256" key="6">
    <source>
        <dbReference type="ARBA" id="ARBA00056337"/>
    </source>
</evidence>
<proteinExistence type="inferred from homology"/>
<organism evidence="8 9">
    <name type="scientific">Paucilactobacillus oligofermentans DSM 15707 = LMG 22743</name>
    <dbReference type="NCBI Taxonomy" id="1423778"/>
    <lineage>
        <taxon>Bacteria</taxon>
        <taxon>Bacillati</taxon>
        <taxon>Bacillota</taxon>
        <taxon>Bacilli</taxon>
        <taxon>Lactobacillales</taxon>
        <taxon>Lactobacillaceae</taxon>
        <taxon>Paucilactobacillus</taxon>
    </lineage>
</organism>
<name>A0A0R1RMB8_9LACO</name>
<dbReference type="SMART" id="SM01133">
    <property type="entry name" value="DeoC"/>
    <property type="match status" value="1"/>
</dbReference>
<feature type="active site" description="Proton donor/acceptor" evidence="7">
    <location>
        <position position="100"/>
    </location>
</feature>
<dbReference type="GO" id="GO:0004139">
    <property type="term" value="F:deoxyribose-phosphate aldolase activity"/>
    <property type="evidence" value="ECO:0007669"/>
    <property type="project" value="UniProtKB-UniRule"/>
</dbReference>
<dbReference type="SUPFAM" id="SSF51569">
    <property type="entry name" value="Aldolase"/>
    <property type="match status" value="1"/>
</dbReference>
<dbReference type="EMBL" id="AZFE01000002">
    <property type="protein sequence ID" value="KRL58022.1"/>
    <property type="molecule type" value="Genomic_DNA"/>
</dbReference>
<gene>
    <name evidence="7" type="primary">deoC</name>
    <name evidence="8" type="ORF">FC70_GL000095</name>
</gene>
<dbReference type="PATRIC" id="fig|1423778.4.peg.110"/>
<comment type="catalytic activity">
    <reaction evidence="5 7">
        <text>2-deoxy-D-ribose 5-phosphate = D-glyceraldehyde 3-phosphate + acetaldehyde</text>
        <dbReference type="Rhea" id="RHEA:12821"/>
        <dbReference type="ChEBI" id="CHEBI:15343"/>
        <dbReference type="ChEBI" id="CHEBI:59776"/>
        <dbReference type="ChEBI" id="CHEBI:62877"/>
        <dbReference type="EC" id="4.1.2.4"/>
    </reaction>
</comment>
<feature type="active site" description="Proton donor/acceptor" evidence="7">
    <location>
        <position position="193"/>
    </location>
</feature>
<evidence type="ECO:0000256" key="4">
    <source>
        <dbReference type="ARBA" id="ARBA00023270"/>
    </source>
</evidence>
<dbReference type="InterPro" id="IPR013785">
    <property type="entry name" value="Aldolase_TIM"/>
</dbReference>
<dbReference type="UniPathway" id="UPA00002">
    <property type="reaction ID" value="UER00468"/>
</dbReference>
<dbReference type="GO" id="GO:0005737">
    <property type="term" value="C:cytoplasm"/>
    <property type="evidence" value="ECO:0007669"/>
    <property type="project" value="UniProtKB-SubCell"/>
</dbReference>
<dbReference type="GO" id="GO:0009264">
    <property type="term" value="P:deoxyribonucleotide catabolic process"/>
    <property type="evidence" value="ECO:0007669"/>
    <property type="project" value="UniProtKB-UniRule"/>
</dbReference>
<feature type="active site" description="Schiff-base intermediate with acetaldehyde" evidence="7">
    <location>
        <position position="164"/>
    </location>
</feature>
<comment type="subcellular location">
    <subcellularLocation>
        <location evidence="7">Cytoplasm</location>
    </subcellularLocation>
</comment>
<dbReference type="InterPro" id="IPR002915">
    <property type="entry name" value="DeoC/FbaB/LacD_aldolase"/>
</dbReference>
<keyword evidence="2 7" id="KW-0963">Cytoplasm</keyword>
<dbReference type="Gene3D" id="3.20.20.70">
    <property type="entry name" value="Aldolase class I"/>
    <property type="match status" value="1"/>
</dbReference>
<evidence type="ECO:0000256" key="2">
    <source>
        <dbReference type="ARBA" id="ARBA00022490"/>
    </source>
</evidence>
<accession>A0A0R1RMB8</accession>
<protein>
    <recommendedName>
        <fullName evidence="7">Deoxyribose-phosphate aldolase</fullName>
        <shortName evidence="7">DERA</shortName>
        <ecNumber evidence="7">4.1.2.4</ecNumber>
    </recommendedName>
    <alternativeName>
        <fullName evidence="7">2-deoxy-D-ribose 5-phosphate aldolase</fullName>
    </alternativeName>
    <alternativeName>
        <fullName evidence="7">Phosphodeoxyriboaldolase</fullName>
        <shortName evidence="7">Deoxyriboaldolase</shortName>
    </alternativeName>
</protein>
<dbReference type="GO" id="GO:0016052">
    <property type="term" value="P:carbohydrate catabolic process"/>
    <property type="evidence" value="ECO:0007669"/>
    <property type="project" value="TreeGrafter"/>
</dbReference>